<reference evidence="3" key="3">
    <citation type="submission" date="2018-08" db="EMBL/GenBank/DDBJ databases">
        <authorList>
            <person name="Guldener U."/>
        </authorList>
    </citation>
    <scope>NUCLEOTIDE SEQUENCE</scope>
    <source>
        <strain evidence="3">UB2</strain>
    </source>
</reference>
<gene>
    <name evidence="3" type="ORF">UBRO2_02922</name>
    <name evidence="2" type="ORF">UBRO_00774</name>
</gene>
<dbReference type="OrthoDB" id="2544218at2759"/>
<sequence>MTAETTDEFEYRLLWSRGPKPQMSGSDLHIELETTGVPPSGVRWEFSTLYRPSKACYRDVLLQKILEMCTIHKLTAIDIRQPKMRGNINFIDVIFATEADVLKVYEEELSFDFYGTQPKVVDRGICDPKYVAVCIQTLPSDSCPKQVLAEIQSDQRIRKAGKVMDIWALHCPKSRRFKGKVLMLLELHTQNGVVSLETRAAVPGWIVVNKVAYLVRFPDRPTWCFHCRYDGTAPFHSQHACPAGPCSCCRQKGHASVACPKRQAQISKKKKKKKADEDEDGESGTDDEDSDDDRMPRAVSNGGERASMERRFAELGIRDGSEEAEELAGDFGVLALSEDDIGN</sequence>
<accession>A0A1K0FWW8</accession>
<dbReference type="EMBL" id="LT558118">
    <property type="protein sequence ID" value="SAM68524.1"/>
    <property type="molecule type" value="Genomic_DNA"/>
</dbReference>
<dbReference type="Proteomes" id="UP000179920">
    <property type="component" value="Chromosome II"/>
</dbReference>
<feature type="compositionally biased region" description="Basic and acidic residues" evidence="1">
    <location>
        <begin position="306"/>
        <end position="321"/>
    </location>
</feature>
<evidence type="ECO:0000313" key="4">
    <source>
        <dbReference type="Proteomes" id="UP000179920"/>
    </source>
</evidence>
<reference evidence="2" key="2">
    <citation type="submission" date="2016-04" db="EMBL/GenBank/DDBJ databases">
        <authorList>
            <person name="Evans L.H."/>
            <person name="Alamgir A."/>
            <person name="Owens N."/>
            <person name="Weber N.D."/>
            <person name="Virtaneva K."/>
            <person name="Barbian K."/>
            <person name="Babar A."/>
            <person name="Rosenke K."/>
        </authorList>
    </citation>
    <scope>NUCLEOTIDE SEQUENCE</scope>
    <source>
        <strain evidence="2">UB2112</strain>
    </source>
</reference>
<dbReference type="EMBL" id="ULHB01000050">
    <property type="protein sequence ID" value="SYW79238.1"/>
    <property type="molecule type" value="Genomic_DNA"/>
</dbReference>
<evidence type="ECO:0000256" key="1">
    <source>
        <dbReference type="SAM" id="MobiDB-lite"/>
    </source>
</evidence>
<evidence type="ECO:0008006" key="6">
    <source>
        <dbReference type="Google" id="ProtNLM"/>
    </source>
</evidence>
<dbReference type="AlphaFoldDB" id="A0A1K0FWW8"/>
<keyword evidence="5" id="KW-1185">Reference proteome</keyword>
<name>A0A1K0FWW8_9BASI</name>
<feature type="compositionally biased region" description="Acidic residues" evidence="1">
    <location>
        <begin position="277"/>
        <end position="292"/>
    </location>
</feature>
<evidence type="ECO:0000313" key="2">
    <source>
        <dbReference type="EMBL" id="SAM68524.1"/>
    </source>
</evidence>
<dbReference type="Proteomes" id="UP000658997">
    <property type="component" value="Unassembled WGS sequence"/>
</dbReference>
<protein>
    <recommendedName>
        <fullName evidence="6">CCHC-type domain-containing protein</fullName>
    </recommendedName>
</protein>
<organism evidence="2 4">
    <name type="scientific">Ustilago bromivora</name>
    <dbReference type="NCBI Taxonomy" id="307758"/>
    <lineage>
        <taxon>Eukaryota</taxon>
        <taxon>Fungi</taxon>
        <taxon>Dikarya</taxon>
        <taxon>Basidiomycota</taxon>
        <taxon>Ustilaginomycotina</taxon>
        <taxon>Ustilaginomycetes</taxon>
        <taxon>Ustilaginales</taxon>
        <taxon>Ustilaginaceae</taxon>
        <taxon>Ustilago</taxon>
    </lineage>
</organism>
<reference evidence="4" key="1">
    <citation type="submission" date="2016-04" db="EMBL/GenBank/DDBJ databases">
        <authorList>
            <person name="Guldener U."/>
            <person name="Guldener U."/>
        </authorList>
    </citation>
    <scope>NUCLEOTIDE SEQUENCE [LARGE SCALE GENOMIC DNA]</scope>
    <source>
        <strain evidence="4">UB2112</strain>
    </source>
</reference>
<proteinExistence type="predicted"/>
<feature type="region of interest" description="Disordered" evidence="1">
    <location>
        <begin position="260"/>
        <end position="343"/>
    </location>
</feature>
<evidence type="ECO:0000313" key="3">
    <source>
        <dbReference type="EMBL" id="SYW79238.1"/>
    </source>
</evidence>
<evidence type="ECO:0000313" key="5">
    <source>
        <dbReference type="Proteomes" id="UP000658997"/>
    </source>
</evidence>